<dbReference type="GO" id="GO:0006364">
    <property type="term" value="P:rRNA processing"/>
    <property type="evidence" value="ECO:0007669"/>
    <property type="project" value="EnsemblFungi"/>
</dbReference>
<dbReference type="FunFam" id="2.130.10.10:FF:000410">
    <property type="entry name" value="U3 small nucleolar RNA-associated protein 21"/>
    <property type="match status" value="1"/>
</dbReference>
<feature type="domain" description="WDR36/Utp21 N-terminal" evidence="5">
    <location>
        <begin position="54"/>
        <end position="328"/>
    </location>
</feature>
<feature type="domain" description="WDR36/Utp21 C-terminal" evidence="4">
    <location>
        <begin position="717"/>
        <end position="938"/>
    </location>
</feature>
<dbReference type="STRING" id="1266660.A0A1G4K407"/>
<dbReference type="CDD" id="cd00200">
    <property type="entry name" value="WD40"/>
    <property type="match status" value="1"/>
</dbReference>
<dbReference type="InterPro" id="IPR036322">
    <property type="entry name" value="WD40_repeat_dom_sf"/>
</dbReference>
<evidence type="ECO:0000313" key="6">
    <source>
        <dbReference type="EMBL" id="SCU98453.1"/>
    </source>
</evidence>
<dbReference type="Pfam" id="PF04192">
    <property type="entry name" value="Utp21"/>
    <property type="match status" value="1"/>
</dbReference>
<dbReference type="InterPro" id="IPR059157">
    <property type="entry name" value="WDR36-Utp21_N"/>
</dbReference>
<dbReference type="PANTHER" id="PTHR22840">
    <property type="entry name" value="WD REPEAT-CONTAINING PROTEIN 36"/>
    <property type="match status" value="1"/>
</dbReference>
<dbReference type="InterPro" id="IPR019775">
    <property type="entry name" value="WD40_repeat_CS"/>
</dbReference>
<keyword evidence="2" id="KW-0677">Repeat</keyword>
<dbReference type="PROSITE" id="PS50082">
    <property type="entry name" value="WD_REPEATS_2"/>
    <property type="match status" value="1"/>
</dbReference>
<dbReference type="SMART" id="SM00320">
    <property type="entry name" value="WD40"/>
    <property type="match status" value="9"/>
</dbReference>
<evidence type="ECO:0000259" key="5">
    <source>
        <dbReference type="Pfam" id="PF25171"/>
    </source>
</evidence>
<keyword evidence="1 3" id="KW-0853">WD repeat</keyword>
<dbReference type="InterPro" id="IPR001680">
    <property type="entry name" value="WD40_rpt"/>
</dbReference>
<dbReference type="Proteomes" id="UP000190274">
    <property type="component" value="Chromosome H"/>
</dbReference>
<dbReference type="PROSITE" id="PS00678">
    <property type="entry name" value="WD_REPEATS_1"/>
    <property type="match status" value="1"/>
</dbReference>
<name>A0A1G4K407_9SACH</name>
<evidence type="ECO:0000313" key="7">
    <source>
        <dbReference type="Proteomes" id="UP000190274"/>
    </source>
</evidence>
<sequence>MTMSEAYKKRKLVPDGVSASKSSRSKVLSPFRIVGNVSNGVPFAVGSLGNTFYIVTSVGRSFQIYDANNLHLLFVSDQETGSSITCLAAHFQYVFAGFGNKVGVFRRGRMESVLDLPVEDAVVANICVFGEFLCASCSDNSIYVFKQAAGEKYATAFYCKLSVSKLQGSEIISVVHLPTYLNKIVVVTKSNVLLFNVKSGKLLFTSDEFSDAITAAECAPALDILGLGFASGEIVLYNIKKGRKVRTIKTPVKVSSLSFRTDGSAHLAVGSFNGDVIFYDLDRRARIHVLRNVHREAFGGVAKISFLNGQPIVVTSGDDNQLKEYVFDPSLSQDSAEVVVQPPRFLRSRGGHSQPPTSILFADDQSHFLLSASSDKSLWGFSLRKDAQSQELSQRLHKKKDGGRIAGNNLKEKFPEIVCMAIESARQREWENILTAHKDENFARTWSLATKRVGRWTLETIDGGLAKSVAISPCGNFGFVGSSIGGIGVYNLQSGLPRKKYRLHKKTVTGIAVDGMNRKMVSCGLDGIVGFYDFSQSSFLGKLQLDAPITSMVYHRSSDLFALALDDFSIVIVDAVTQKVVRQLWGHTNRITSFDFSPDGRWVVSASLDAVIRTWDLPTGSCIDGVRLDSVATNIKFSPNGDYVATSHVTGNGILVWTNRAQFKPLPSRQVDESDFAQVSVLTSFGNAASSMLEGAFETKDSTDYSDEEFGHYESVDQVNSELVTLSLGPRSKLKTLLNLDVIRQRSKPTEAPKKPEKAPFFLQLSGQNVGDDAIVREGADTSNTGNIKAQQELEKRSLEAEEQLRKHKPSAATFESRFTRLLREGNLSSDYSAFLDQLVGLSPASVDMEIRSLNGFEPFDELVWFLEALVEGFLSNKNFELYEAYMSLLFKAHGDVIHANADHKALGAALKAWGDAHNHDKRLDEIVKFCSSVANFVSST</sequence>
<dbReference type="SUPFAM" id="SSF50978">
    <property type="entry name" value="WD40 repeat-like"/>
    <property type="match status" value="1"/>
</dbReference>
<keyword evidence="7" id="KW-1185">Reference proteome</keyword>
<dbReference type="EMBL" id="LT598461">
    <property type="protein sequence ID" value="SCU98453.1"/>
    <property type="molecule type" value="Genomic_DNA"/>
</dbReference>
<reference evidence="6 7" key="1">
    <citation type="submission" date="2016-03" db="EMBL/GenBank/DDBJ databases">
        <authorList>
            <person name="Devillers H."/>
        </authorList>
    </citation>
    <scope>NUCLEOTIDE SEQUENCE [LARGE SCALE GENOMIC DNA]</scope>
    <source>
        <strain evidence="6">CBS 10888</strain>
    </source>
</reference>
<dbReference type="SUPFAM" id="SSF50952">
    <property type="entry name" value="Soluble quinoprotein glucose dehydrogenase"/>
    <property type="match status" value="1"/>
</dbReference>
<dbReference type="FunFam" id="2.130.10.10:FF:000710">
    <property type="entry name" value="U3 snoRNP protein"/>
    <property type="match status" value="1"/>
</dbReference>
<dbReference type="Gene3D" id="2.130.10.10">
    <property type="entry name" value="YVTN repeat-like/Quinoprotein amine dehydrogenase"/>
    <property type="match status" value="2"/>
</dbReference>
<feature type="repeat" description="WD" evidence="3">
    <location>
        <begin position="584"/>
        <end position="625"/>
    </location>
</feature>
<evidence type="ECO:0000256" key="1">
    <source>
        <dbReference type="ARBA" id="ARBA00022574"/>
    </source>
</evidence>
<organism evidence="6 7">
    <name type="scientific">Lachancea dasiensis</name>
    <dbReference type="NCBI Taxonomy" id="1072105"/>
    <lineage>
        <taxon>Eukaryota</taxon>
        <taxon>Fungi</taxon>
        <taxon>Dikarya</taxon>
        <taxon>Ascomycota</taxon>
        <taxon>Saccharomycotina</taxon>
        <taxon>Saccharomycetes</taxon>
        <taxon>Saccharomycetales</taxon>
        <taxon>Saccharomycetaceae</taxon>
        <taxon>Lachancea</taxon>
    </lineage>
</organism>
<dbReference type="Pfam" id="PF25171">
    <property type="entry name" value="Beta-prop_WDR36-Utp21_1st"/>
    <property type="match status" value="1"/>
</dbReference>
<evidence type="ECO:0000256" key="3">
    <source>
        <dbReference type="PROSITE-ProRule" id="PRU00221"/>
    </source>
</evidence>
<proteinExistence type="predicted"/>
<dbReference type="InterPro" id="IPR011041">
    <property type="entry name" value="Quinoprot_gluc/sorb_DH_b-prop"/>
</dbReference>
<dbReference type="InterPro" id="IPR007319">
    <property type="entry name" value="WDR36/Utp21_C"/>
</dbReference>
<dbReference type="Pfam" id="PF25168">
    <property type="entry name" value="Beta-prop_WDR36-Utp21_2nd"/>
    <property type="match status" value="1"/>
</dbReference>
<evidence type="ECO:0000259" key="4">
    <source>
        <dbReference type="Pfam" id="PF04192"/>
    </source>
</evidence>
<gene>
    <name evidence="6" type="ORF">LADA_0H13124G</name>
</gene>
<dbReference type="GO" id="GO:0032040">
    <property type="term" value="C:small-subunit processome"/>
    <property type="evidence" value="ECO:0007669"/>
    <property type="project" value="EnsemblFungi"/>
</dbReference>
<dbReference type="AlphaFoldDB" id="A0A1G4K407"/>
<dbReference type="InterPro" id="IPR015943">
    <property type="entry name" value="WD40/YVTN_repeat-like_dom_sf"/>
</dbReference>
<dbReference type="OrthoDB" id="10250769at2759"/>
<evidence type="ECO:0000256" key="2">
    <source>
        <dbReference type="ARBA" id="ARBA00022737"/>
    </source>
</evidence>
<dbReference type="PANTHER" id="PTHR22840:SF12">
    <property type="entry name" value="WD REPEAT-CONTAINING PROTEIN 36"/>
    <property type="match status" value="1"/>
</dbReference>
<dbReference type="GO" id="GO:0034388">
    <property type="term" value="C:Pwp2p-containing subcomplex of 90S preribosome"/>
    <property type="evidence" value="ECO:0007669"/>
    <property type="project" value="EnsemblFungi"/>
</dbReference>
<protein>
    <submittedName>
        <fullName evidence="6">LADA_0H13124g1_1</fullName>
    </submittedName>
</protein>
<accession>A0A1G4K407</accession>
<dbReference type="PROSITE" id="PS50294">
    <property type="entry name" value="WD_REPEATS_REGION"/>
    <property type="match status" value="1"/>
</dbReference>